<evidence type="ECO:0000256" key="5">
    <source>
        <dbReference type="ARBA" id="ARBA00022695"/>
    </source>
</evidence>
<name>A0AA42TB09_STUST</name>
<dbReference type="GO" id="GO:0003677">
    <property type="term" value="F:DNA binding"/>
    <property type="evidence" value="ECO:0007669"/>
    <property type="project" value="InterPro"/>
</dbReference>
<dbReference type="PANTHER" id="PTHR10102:SF0">
    <property type="entry name" value="DNA-DIRECTED RNA POLYMERASE, MITOCHONDRIAL"/>
    <property type="match status" value="1"/>
</dbReference>
<keyword evidence="4" id="KW-0808">Transferase</keyword>
<evidence type="ECO:0000256" key="7">
    <source>
        <dbReference type="ARBA" id="ARBA00048552"/>
    </source>
</evidence>
<dbReference type="SUPFAM" id="SSF56672">
    <property type="entry name" value="DNA/RNA polymerases"/>
    <property type="match status" value="1"/>
</dbReference>
<evidence type="ECO:0000259" key="8">
    <source>
        <dbReference type="Pfam" id="PF00940"/>
    </source>
</evidence>
<dbReference type="Gene3D" id="1.10.287.280">
    <property type="match status" value="1"/>
</dbReference>
<comment type="caution">
    <text evidence="9">The sequence shown here is derived from an EMBL/GenBank/DDBJ whole genome shotgun (WGS) entry which is preliminary data.</text>
</comment>
<dbReference type="AlphaFoldDB" id="A0AA42TB09"/>
<dbReference type="GO" id="GO:0000428">
    <property type="term" value="C:DNA-directed RNA polymerase complex"/>
    <property type="evidence" value="ECO:0007669"/>
    <property type="project" value="UniProtKB-KW"/>
</dbReference>
<dbReference type="PROSITE" id="PS00489">
    <property type="entry name" value="RNA_POL_PHAGE_2"/>
    <property type="match status" value="1"/>
</dbReference>
<dbReference type="InterPro" id="IPR046950">
    <property type="entry name" value="DNA-dir_Rpol_C_phage-type"/>
</dbReference>
<dbReference type="InterPro" id="IPR043502">
    <property type="entry name" value="DNA/RNA_pol_sf"/>
</dbReference>
<protein>
    <recommendedName>
        <fullName evidence="2">DNA-directed RNA polymerase</fullName>
        <ecNumber evidence="2">2.7.7.6</ecNumber>
    </recommendedName>
</protein>
<feature type="domain" description="DNA-directed RNA polymerase C-terminal" evidence="8">
    <location>
        <begin position="5"/>
        <end position="145"/>
    </location>
</feature>
<sequence length="415" mass="46605">MQTFTGFEYLLIDAANNFGLDKLRFEDRIQWARDKLDHLEDLLDQAETKPLYLKAVMAIRKAQAGQPTGHLVAMDATCSGVQIMSVLTGCIAGAKATGLVDPDRRADAYTDLNECMNGLLGGGFSVPRKHTKQALMTSCYGSKKVPKVLFGEGTEELNAFYEAVEIVAPGAWELLQDLLASWQPFALSHAWKLPDGFDAKVKVMVKQETRIEVDELDHATFTYEYYVNEGEKTGRANVANVIHSIDAFILRELLRRCNYDTYVVEQAKLAIEAELLSRNMLDYECEPSGYDEDSTFAYYLDQYRRSGQPSAVILPYLDPVTVCSLTKPELYQLSYIVNGMLQYRPFPVITIHDSFAAHANNVNWVRHWYKEILAELADSEVLSDILSQIHGVAGNVPKRMQGLSTLIRNSNYALS</sequence>
<dbReference type="EMBL" id="JAOCAE010000006">
    <property type="protein sequence ID" value="MDH1236518.1"/>
    <property type="molecule type" value="Genomic_DNA"/>
</dbReference>
<evidence type="ECO:0000313" key="10">
    <source>
        <dbReference type="Proteomes" id="UP001158500"/>
    </source>
</evidence>
<evidence type="ECO:0000313" key="9">
    <source>
        <dbReference type="EMBL" id="MDH1236518.1"/>
    </source>
</evidence>
<reference evidence="9" key="1">
    <citation type="submission" date="2022-09" db="EMBL/GenBank/DDBJ databases">
        <title>Intensive care unit water sources are persistently colonized with multi-drug resistant bacteria and are the site of extensive horizontal gene transfer of antibiotic resistance genes.</title>
        <authorList>
            <person name="Diorio-Toth L."/>
        </authorList>
    </citation>
    <scope>NUCLEOTIDE SEQUENCE</scope>
    <source>
        <strain evidence="9">GD03947</strain>
    </source>
</reference>
<dbReference type="PANTHER" id="PTHR10102">
    <property type="entry name" value="DNA-DIRECTED RNA POLYMERASE, MITOCHONDRIAL"/>
    <property type="match status" value="1"/>
</dbReference>
<accession>A0AA42TB09</accession>
<dbReference type="GO" id="GO:0003899">
    <property type="term" value="F:DNA-directed RNA polymerase activity"/>
    <property type="evidence" value="ECO:0007669"/>
    <property type="project" value="UniProtKB-EC"/>
</dbReference>
<dbReference type="Proteomes" id="UP001158500">
    <property type="component" value="Unassembled WGS sequence"/>
</dbReference>
<proteinExistence type="inferred from homology"/>
<comment type="catalytic activity">
    <reaction evidence="7">
        <text>RNA(n) + a ribonucleoside 5'-triphosphate = RNA(n+1) + diphosphate</text>
        <dbReference type="Rhea" id="RHEA:21248"/>
        <dbReference type="Rhea" id="RHEA-COMP:14527"/>
        <dbReference type="Rhea" id="RHEA-COMP:17342"/>
        <dbReference type="ChEBI" id="CHEBI:33019"/>
        <dbReference type="ChEBI" id="CHEBI:61557"/>
        <dbReference type="ChEBI" id="CHEBI:140395"/>
        <dbReference type="EC" id="2.7.7.6"/>
    </reaction>
</comment>
<evidence type="ECO:0000256" key="2">
    <source>
        <dbReference type="ARBA" id="ARBA00012418"/>
    </source>
</evidence>
<dbReference type="GO" id="GO:0006351">
    <property type="term" value="P:DNA-templated transcription"/>
    <property type="evidence" value="ECO:0007669"/>
    <property type="project" value="InterPro"/>
</dbReference>
<dbReference type="RefSeq" id="WP_279641430.1">
    <property type="nucleotide sequence ID" value="NZ_JAOCAE010000006.1"/>
</dbReference>
<dbReference type="Pfam" id="PF00940">
    <property type="entry name" value="RNA_pol"/>
    <property type="match status" value="1"/>
</dbReference>
<keyword evidence="5" id="KW-0548">Nucleotidyltransferase</keyword>
<keyword evidence="6" id="KW-0804">Transcription</keyword>
<evidence type="ECO:0000256" key="4">
    <source>
        <dbReference type="ARBA" id="ARBA00022679"/>
    </source>
</evidence>
<dbReference type="InterPro" id="IPR002092">
    <property type="entry name" value="DNA-dir_Rpol_phage-type"/>
</dbReference>
<organism evidence="9 10">
    <name type="scientific">Stutzerimonas stutzeri</name>
    <name type="common">Pseudomonas stutzeri</name>
    <dbReference type="NCBI Taxonomy" id="316"/>
    <lineage>
        <taxon>Bacteria</taxon>
        <taxon>Pseudomonadati</taxon>
        <taxon>Pseudomonadota</taxon>
        <taxon>Gammaproteobacteria</taxon>
        <taxon>Pseudomonadales</taxon>
        <taxon>Pseudomonadaceae</taxon>
        <taxon>Stutzerimonas</taxon>
    </lineage>
</organism>
<keyword evidence="3" id="KW-0240">DNA-directed RNA polymerase</keyword>
<gene>
    <name evidence="9" type="ORF">N5C32_10755</name>
</gene>
<comment type="similarity">
    <text evidence="1">Belongs to the phage and mitochondrial RNA polymerase family.</text>
</comment>
<evidence type="ECO:0000256" key="3">
    <source>
        <dbReference type="ARBA" id="ARBA00022478"/>
    </source>
</evidence>
<evidence type="ECO:0000256" key="1">
    <source>
        <dbReference type="ARBA" id="ARBA00009493"/>
    </source>
</evidence>
<dbReference type="EC" id="2.7.7.6" evidence="2"/>
<evidence type="ECO:0000256" key="6">
    <source>
        <dbReference type="ARBA" id="ARBA00023163"/>
    </source>
</evidence>